<name>A0ABV7AVZ5_9GAMM</name>
<evidence type="ECO:0008006" key="4">
    <source>
        <dbReference type="Google" id="ProtNLM"/>
    </source>
</evidence>
<evidence type="ECO:0000313" key="2">
    <source>
        <dbReference type="EMBL" id="MFC2973086.1"/>
    </source>
</evidence>
<dbReference type="RefSeq" id="WP_377814750.1">
    <property type="nucleotide sequence ID" value="NZ_JBHRSJ010000023.1"/>
</dbReference>
<reference evidence="3" key="1">
    <citation type="journal article" date="2019" name="Int. J. Syst. Evol. Microbiol.">
        <title>The Global Catalogue of Microorganisms (GCM) 10K type strain sequencing project: providing services to taxonomists for standard genome sequencing and annotation.</title>
        <authorList>
            <consortium name="The Broad Institute Genomics Platform"/>
            <consortium name="The Broad Institute Genome Sequencing Center for Infectious Disease"/>
            <person name="Wu L."/>
            <person name="Ma J."/>
        </authorList>
    </citation>
    <scope>NUCLEOTIDE SEQUENCE [LARGE SCALE GENOMIC DNA]</scope>
    <source>
        <strain evidence="3">KCTC 62195</strain>
    </source>
</reference>
<protein>
    <recommendedName>
        <fullName evidence="4">Cytochrome C</fullName>
    </recommendedName>
</protein>
<dbReference type="InterPro" id="IPR018588">
    <property type="entry name" value="Dihaem_cytochrome-c"/>
</dbReference>
<feature type="signal peptide" evidence="1">
    <location>
        <begin position="1"/>
        <end position="22"/>
    </location>
</feature>
<evidence type="ECO:0000313" key="3">
    <source>
        <dbReference type="Proteomes" id="UP001595457"/>
    </source>
</evidence>
<keyword evidence="3" id="KW-1185">Reference proteome</keyword>
<dbReference type="Pfam" id="PF09626">
    <property type="entry name" value="DHC"/>
    <property type="match status" value="1"/>
</dbReference>
<keyword evidence="1" id="KW-0732">Signal</keyword>
<sequence length="171" mass="18717">MTRSTFLGCLLAALTLGGLAVAGDHSSQRDGYRRPKQLAVPADAPEVWKSECSSCHMLYAPGLLPAGAWQRQMDSLSEHYGSNASLAPEEEQAIRDFLLRASAGNRLPVEGKVGSGEPPRITGTRWFQRKHHEIGAAKFQREAVGGPHNCVACHRDAERGDFDEDRVKIPR</sequence>
<dbReference type="Proteomes" id="UP001595457">
    <property type="component" value="Unassembled WGS sequence"/>
</dbReference>
<organism evidence="2 3">
    <name type="scientific">Azotobacter bryophylli</name>
    <dbReference type="NCBI Taxonomy" id="1986537"/>
    <lineage>
        <taxon>Bacteria</taxon>
        <taxon>Pseudomonadati</taxon>
        <taxon>Pseudomonadota</taxon>
        <taxon>Gammaproteobacteria</taxon>
        <taxon>Pseudomonadales</taxon>
        <taxon>Pseudomonadaceae</taxon>
        <taxon>Azotobacter</taxon>
    </lineage>
</organism>
<evidence type="ECO:0000256" key="1">
    <source>
        <dbReference type="SAM" id="SignalP"/>
    </source>
</evidence>
<proteinExistence type="predicted"/>
<dbReference type="EMBL" id="JBHRSJ010000023">
    <property type="protein sequence ID" value="MFC2973086.1"/>
    <property type="molecule type" value="Genomic_DNA"/>
</dbReference>
<gene>
    <name evidence="2" type="ORF">ACFOJE_12780</name>
</gene>
<feature type="chain" id="PRO_5046988262" description="Cytochrome C" evidence="1">
    <location>
        <begin position="23"/>
        <end position="171"/>
    </location>
</feature>
<accession>A0ABV7AVZ5</accession>
<comment type="caution">
    <text evidence="2">The sequence shown here is derived from an EMBL/GenBank/DDBJ whole genome shotgun (WGS) entry which is preliminary data.</text>
</comment>